<evidence type="ECO:0000256" key="9">
    <source>
        <dbReference type="SAM" id="Phobius"/>
    </source>
</evidence>
<keyword evidence="6 9" id="KW-0472">Membrane</keyword>
<evidence type="ECO:0000256" key="6">
    <source>
        <dbReference type="ARBA" id="ARBA00023136"/>
    </source>
</evidence>
<dbReference type="GO" id="GO:0030431">
    <property type="term" value="P:sleep"/>
    <property type="evidence" value="ECO:0007669"/>
    <property type="project" value="InterPro"/>
</dbReference>
<dbReference type="InterPro" id="IPR050975">
    <property type="entry name" value="Sleep_regulator"/>
</dbReference>
<dbReference type="AlphaFoldDB" id="B4JBW7"/>
<organism evidence="12">
    <name type="scientific">Drosophila grimshawi</name>
    <name type="common">Hawaiian fruit fly</name>
    <name type="synonym">Idiomyia grimshawi</name>
    <dbReference type="NCBI Taxonomy" id="7222"/>
    <lineage>
        <taxon>Eukaryota</taxon>
        <taxon>Metazoa</taxon>
        <taxon>Ecdysozoa</taxon>
        <taxon>Arthropoda</taxon>
        <taxon>Hexapoda</taxon>
        <taxon>Insecta</taxon>
        <taxon>Pterygota</taxon>
        <taxon>Neoptera</taxon>
        <taxon>Endopterygota</taxon>
        <taxon>Diptera</taxon>
        <taxon>Brachycera</taxon>
        <taxon>Muscomorpha</taxon>
        <taxon>Ephydroidea</taxon>
        <taxon>Drosophilidae</taxon>
        <taxon>Drosophila</taxon>
        <taxon>Hawaiian Drosophila</taxon>
    </lineage>
</organism>
<sequence length="145" mass="16079">MTTRFAYIVLIALIANILSAWGLRCHQCNTHDNDDCESLRVNTPRAQLDDQYLKDCAPKDGQPPFCRKTIIRLEVPPEQRIVRSCGWVQEKMHNTCFTADNEGYKETICTCSDEGCNAAGFSSPGLVTLLAALSVSLGCAVLLRR</sequence>
<dbReference type="SUPFAM" id="SSF57302">
    <property type="entry name" value="Snake toxin-like"/>
    <property type="match status" value="1"/>
</dbReference>
<keyword evidence="12" id="KW-1185">Reference proteome</keyword>
<feature type="chain" id="PRO_5002812095" evidence="10">
    <location>
        <begin position="23"/>
        <end position="145"/>
    </location>
</feature>
<evidence type="ECO:0000256" key="2">
    <source>
        <dbReference type="ARBA" id="ARBA00022622"/>
    </source>
</evidence>
<accession>B4JBW7</accession>
<keyword evidence="8" id="KW-0449">Lipoprotein</keyword>
<evidence type="ECO:0000256" key="10">
    <source>
        <dbReference type="SAM" id="SignalP"/>
    </source>
</evidence>
<dbReference type="OMA" id="CGWIQEK"/>
<keyword evidence="2" id="KW-0336">GPI-anchor</keyword>
<dbReference type="InterPro" id="IPR031424">
    <property type="entry name" value="QVR-like"/>
</dbReference>
<dbReference type="EMBL" id="CH916368">
    <property type="protein sequence ID" value="EDW04070.1"/>
    <property type="molecule type" value="Genomic_DNA"/>
</dbReference>
<keyword evidence="5 9" id="KW-1133">Transmembrane helix</keyword>
<reference evidence="11 12" key="1">
    <citation type="journal article" date="2007" name="Nature">
        <title>Evolution of genes and genomes on the Drosophila phylogeny.</title>
        <authorList>
            <consortium name="Drosophila 12 Genomes Consortium"/>
            <person name="Clark A.G."/>
            <person name="Eisen M.B."/>
            <person name="Smith D.R."/>
            <person name="Bergman C.M."/>
            <person name="Oliver B."/>
            <person name="Markow T.A."/>
            <person name="Kaufman T.C."/>
            <person name="Kellis M."/>
            <person name="Gelbart W."/>
            <person name="Iyer V.N."/>
            <person name="Pollard D.A."/>
            <person name="Sackton T.B."/>
            <person name="Larracuente A.M."/>
            <person name="Singh N.D."/>
            <person name="Abad J.P."/>
            <person name="Abt D.N."/>
            <person name="Adryan B."/>
            <person name="Aguade M."/>
            <person name="Akashi H."/>
            <person name="Anderson W.W."/>
            <person name="Aquadro C.F."/>
            <person name="Ardell D.H."/>
            <person name="Arguello R."/>
            <person name="Artieri C.G."/>
            <person name="Barbash D.A."/>
            <person name="Barker D."/>
            <person name="Barsanti P."/>
            <person name="Batterham P."/>
            <person name="Batzoglou S."/>
            <person name="Begun D."/>
            <person name="Bhutkar A."/>
            <person name="Blanco E."/>
            <person name="Bosak S.A."/>
            <person name="Bradley R.K."/>
            <person name="Brand A.D."/>
            <person name="Brent M.R."/>
            <person name="Brooks A.N."/>
            <person name="Brown R.H."/>
            <person name="Butlin R.K."/>
            <person name="Caggese C."/>
            <person name="Calvi B.R."/>
            <person name="Bernardo de Carvalho A."/>
            <person name="Caspi A."/>
            <person name="Castrezana S."/>
            <person name="Celniker S.E."/>
            <person name="Chang J.L."/>
            <person name="Chapple C."/>
            <person name="Chatterji S."/>
            <person name="Chinwalla A."/>
            <person name="Civetta A."/>
            <person name="Clifton S.W."/>
            <person name="Comeron J.M."/>
            <person name="Costello J.C."/>
            <person name="Coyne J.A."/>
            <person name="Daub J."/>
            <person name="David R.G."/>
            <person name="Delcher A.L."/>
            <person name="Delehaunty K."/>
            <person name="Do C.B."/>
            <person name="Ebling H."/>
            <person name="Edwards K."/>
            <person name="Eickbush T."/>
            <person name="Evans J.D."/>
            <person name="Filipski A."/>
            <person name="Findeiss S."/>
            <person name="Freyhult E."/>
            <person name="Fulton L."/>
            <person name="Fulton R."/>
            <person name="Garcia A.C."/>
            <person name="Gardiner A."/>
            <person name="Garfield D.A."/>
            <person name="Garvin B.E."/>
            <person name="Gibson G."/>
            <person name="Gilbert D."/>
            <person name="Gnerre S."/>
            <person name="Godfrey J."/>
            <person name="Good R."/>
            <person name="Gotea V."/>
            <person name="Gravely B."/>
            <person name="Greenberg A.J."/>
            <person name="Griffiths-Jones S."/>
            <person name="Gross S."/>
            <person name="Guigo R."/>
            <person name="Gustafson E.A."/>
            <person name="Haerty W."/>
            <person name="Hahn M.W."/>
            <person name="Halligan D.L."/>
            <person name="Halpern A.L."/>
            <person name="Halter G.M."/>
            <person name="Han M.V."/>
            <person name="Heger A."/>
            <person name="Hillier L."/>
            <person name="Hinrichs A.S."/>
            <person name="Holmes I."/>
            <person name="Hoskins R.A."/>
            <person name="Hubisz M.J."/>
            <person name="Hultmark D."/>
            <person name="Huntley M.A."/>
            <person name="Jaffe D.B."/>
            <person name="Jagadeeshan S."/>
            <person name="Jeck W.R."/>
            <person name="Johnson J."/>
            <person name="Jones C.D."/>
            <person name="Jordan W.C."/>
            <person name="Karpen G.H."/>
            <person name="Kataoka E."/>
            <person name="Keightley P.D."/>
            <person name="Kheradpour P."/>
            <person name="Kirkness E.F."/>
            <person name="Koerich L.B."/>
            <person name="Kristiansen K."/>
            <person name="Kudrna D."/>
            <person name="Kulathinal R.J."/>
            <person name="Kumar S."/>
            <person name="Kwok R."/>
            <person name="Lander E."/>
            <person name="Langley C.H."/>
            <person name="Lapoint R."/>
            <person name="Lazzaro B.P."/>
            <person name="Lee S.J."/>
            <person name="Levesque L."/>
            <person name="Li R."/>
            <person name="Lin C.F."/>
            <person name="Lin M.F."/>
            <person name="Lindblad-Toh K."/>
            <person name="Llopart A."/>
            <person name="Long M."/>
            <person name="Low L."/>
            <person name="Lozovsky E."/>
            <person name="Lu J."/>
            <person name="Luo M."/>
            <person name="Machado C.A."/>
            <person name="Makalowski W."/>
            <person name="Marzo M."/>
            <person name="Matsuda M."/>
            <person name="Matzkin L."/>
            <person name="McAllister B."/>
            <person name="McBride C.S."/>
            <person name="McKernan B."/>
            <person name="McKernan K."/>
            <person name="Mendez-Lago M."/>
            <person name="Minx P."/>
            <person name="Mollenhauer M.U."/>
            <person name="Montooth K."/>
            <person name="Mount S.M."/>
            <person name="Mu X."/>
            <person name="Myers E."/>
            <person name="Negre B."/>
            <person name="Newfeld S."/>
            <person name="Nielsen R."/>
            <person name="Noor M.A."/>
            <person name="O'Grady P."/>
            <person name="Pachter L."/>
            <person name="Papaceit M."/>
            <person name="Parisi M.J."/>
            <person name="Parisi M."/>
            <person name="Parts L."/>
            <person name="Pedersen J.S."/>
            <person name="Pesole G."/>
            <person name="Phillippy A.M."/>
            <person name="Ponting C.P."/>
            <person name="Pop M."/>
            <person name="Porcelli D."/>
            <person name="Powell J.R."/>
            <person name="Prohaska S."/>
            <person name="Pruitt K."/>
            <person name="Puig M."/>
            <person name="Quesneville H."/>
            <person name="Ram K.R."/>
            <person name="Rand D."/>
            <person name="Rasmussen M.D."/>
            <person name="Reed L.K."/>
            <person name="Reenan R."/>
            <person name="Reily A."/>
            <person name="Remington K.A."/>
            <person name="Rieger T.T."/>
            <person name="Ritchie M.G."/>
            <person name="Robin C."/>
            <person name="Rogers Y.H."/>
            <person name="Rohde C."/>
            <person name="Rozas J."/>
            <person name="Rubenfield M.J."/>
            <person name="Ruiz A."/>
            <person name="Russo S."/>
            <person name="Salzberg S.L."/>
            <person name="Sanchez-Gracia A."/>
            <person name="Saranga D.J."/>
            <person name="Sato H."/>
            <person name="Schaeffer S.W."/>
            <person name="Schatz M.C."/>
            <person name="Schlenke T."/>
            <person name="Schwartz R."/>
            <person name="Segarra C."/>
            <person name="Singh R.S."/>
            <person name="Sirot L."/>
            <person name="Sirota M."/>
            <person name="Sisneros N.B."/>
            <person name="Smith C.D."/>
            <person name="Smith T.F."/>
            <person name="Spieth J."/>
            <person name="Stage D.E."/>
            <person name="Stark A."/>
            <person name="Stephan W."/>
            <person name="Strausberg R.L."/>
            <person name="Strempel S."/>
            <person name="Sturgill D."/>
            <person name="Sutton G."/>
            <person name="Sutton G.G."/>
            <person name="Tao W."/>
            <person name="Teichmann S."/>
            <person name="Tobari Y.N."/>
            <person name="Tomimura Y."/>
            <person name="Tsolas J.M."/>
            <person name="Valente V.L."/>
            <person name="Venter E."/>
            <person name="Venter J.C."/>
            <person name="Vicario S."/>
            <person name="Vieira F.G."/>
            <person name="Vilella A.J."/>
            <person name="Villasante A."/>
            <person name="Walenz B."/>
            <person name="Wang J."/>
            <person name="Wasserman M."/>
            <person name="Watts T."/>
            <person name="Wilson D."/>
            <person name="Wilson R.K."/>
            <person name="Wing R.A."/>
            <person name="Wolfner M.F."/>
            <person name="Wong A."/>
            <person name="Wong G.K."/>
            <person name="Wu C.I."/>
            <person name="Wu G."/>
            <person name="Yamamoto D."/>
            <person name="Yang H.P."/>
            <person name="Yang S.P."/>
            <person name="Yorke J.A."/>
            <person name="Yoshida K."/>
            <person name="Zdobnov E."/>
            <person name="Zhang P."/>
            <person name="Zhang Y."/>
            <person name="Zimin A.V."/>
            <person name="Baldwin J."/>
            <person name="Abdouelleil A."/>
            <person name="Abdulkadir J."/>
            <person name="Abebe A."/>
            <person name="Abera B."/>
            <person name="Abreu J."/>
            <person name="Acer S.C."/>
            <person name="Aftuck L."/>
            <person name="Alexander A."/>
            <person name="An P."/>
            <person name="Anderson E."/>
            <person name="Anderson S."/>
            <person name="Arachi H."/>
            <person name="Azer M."/>
            <person name="Bachantsang P."/>
            <person name="Barry A."/>
            <person name="Bayul T."/>
            <person name="Berlin A."/>
            <person name="Bessette D."/>
            <person name="Bloom T."/>
            <person name="Blye J."/>
            <person name="Boguslavskiy L."/>
            <person name="Bonnet C."/>
            <person name="Boukhgalter B."/>
            <person name="Bourzgui I."/>
            <person name="Brown A."/>
            <person name="Cahill P."/>
            <person name="Channer S."/>
            <person name="Cheshatsang Y."/>
            <person name="Chuda L."/>
            <person name="Citroen M."/>
            <person name="Collymore A."/>
            <person name="Cooke P."/>
            <person name="Costello M."/>
            <person name="D'Aco K."/>
            <person name="Daza R."/>
            <person name="De Haan G."/>
            <person name="DeGray S."/>
            <person name="DeMaso C."/>
            <person name="Dhargay N."/>
            <person name="Dooley K."/>
            <person name="Dooley E."/>
            <person name="Doricent M."/>
            <person name="Dorje P."/>
            <person name="Dorjee K."/>
            <person name="Dupes A."/>
            <person name="Elong R."/>
            <person name="Falk J."/>
            <person name="Farina A."/>
            <person name="Faro S."/>
            <person name="Ferguson D."/>
            <person name="Fisher S."/>
            <person name="Foley C.D."/>
            <person name="Franke A."/>
            <person name="Friedrich D."/>
            <person name="Gadbois L."/>
            <person name="Gearin G."/>
            <person name="Gearin C.R."/>
            <person name="Giannoukos G."/>
            <person name="Goode T."/>
            <person name="Graham J."/>
            <person name="Grandbois E."/>
            <person name="Grewal S."/>
            <person name="Gyaltsen K."/>
            <person name="Hafez N."/>
            <person name="Hagos B."/>
            <person name="Hall J."/>
            <person name="Henson C."/>
            <person name="Hollinger A."/>
            <person name="Honan T."/>
            <person name="Huard M.D."/>
            <person name="Hughes L."/>
            <person name="Hurhula B."/>
            <person name="Husby M.E."/>
            <person name="Kamat A."/>
            <person name="Kanga B."/>
            <person name="Kashin S."/>
            <person name="Khazanovich D."/>
            <person name="Kisner P."/>
            <person name="Lance K."/>
            <person name="Lara M."/>
            <person name="Lee W."/>
            <person name="Lennon N."/>
            <person name="Letendre F."/>
            <person name="LeVine R."/>
            <person name="Lipovsky A."/>
            <person name="Liu X."/>
            <person name="Liu J."/>
            <person name="Liu S."/>
            <person name="Lokyitsang T."/>
            <person name="Lokyitsang Y."/>
            <person name="Lubonja R."/>
            <person name="Lui A."/>
            <person name="MacDonald P."/>
            <person name="Magnisalis V."/>
            <person name="Maru K."/>
            <person name="Matthews C."/>
            <person name="McCusker W."/>
            <person name="McDonough S."/>
            <person name="Mehta T."/>
            <person name="Meldrim J."/>
            <person name="Meneus L."/>
            <person name="Mihai O."/>
            <person name="Mihalev A."/>
            <person name="Mihova T."/>
            <person name="Mittelman R."/>
            <person name="Mlenga V."/>
            <person name="Montmayeur A."/>
            <person name="Mulrain L."/>
            <person name="Navidi A."/>
            <person name="Naylor J."/>
            <person name="Negash T."/>
            <person name="Nguyen T."/>
            <person name="Nguyen N."/>
            <person name="Nicol R."/>
            <person name="Norbu C."/>
            <person name="Norbu N."/>
            <person name="Novod N."/>
            <person name="O'Neill B."/>
            <person name="Osman S."/>
            <person name="Markiewicz E."/>
            <person name="Oyono O.L."/>
            <person name="Patti C."/>
            <person name="Phunkhang P."/>
            <person name="Pierre F."/>
            <person name="Priest M."/>
            <person name="Raghuraman S."/>
            <person name="Rege F."/>
            <person name="Reyes R."/>
            <person name="Rise C."/>
            <person name="Rogov P."/>
            <person name="Ross K."/>
            <person name="Ryan E."/>
            <person name="Settipalli S."/>
            <person name="Shea T."/>
            <person name="Sherpa N."/>
            <person name="Shi L."/>
            <person name="Shih D."/>
            <person name="Sparrow T."/>
            <person name="Spaulding J."/>
            <person name="Stalker J."/>
            <person name="Stange-Thomann N."/>
            <person name="Stavropoulos S."/>
            <person name="Stone C."/>
            <person name="Strader C."/>
            <person name="Tesfaye S."/>
            <person name="Thomson T."/>
            <person name="Thoulutsang Y."/>
            <person name="Thoulutsang D."/>
            <person name="Topham K."/>
            <person name="Topping I."/>
            <person name="Tsamla T."/>
            <person name="Vassiliev H."/>
            <person name="Vo A."/>
            <person name="Wangchuk T."/>
            <person name="Wangdi T."/>
            <person name="Weiand M."/>
            <person name="Wilkinson J."/>
            <person name="Wilson A."/>
            <person name="Yadav S."/>
            <person name="Young G."/>
            <person name="Yu Q."/>
            <person name="Zembek L."/>
            <person name="Zhong D."/>
            <person name="Zimmer A."/>
            <person name="Zwirko Z."/>
            <person name="Jaffe D.B."/>
            <person name="Alvarez P."/>
            <person name="Brockman W."/>
            <person name="Butler J."/>
            <person name="Chin C."/>
            <person name="Gnerre S."/>
            <person name="Grabherr M."/>
            <person name="Kleber M."/>
            <person name="Mauceli E."/>
            <person name="MacCallum I."/>
        </authorList>
    </citation>
    <scope>NUCLEOTIDE SEQUENCE [LARGE SCALE GENOMIC DNA]</scope>
    <source>
        <strain evidence="12">Tucson 15287-2541.00</strain>
    </source>
</reference>
<feature type="signal peptide" evidence="10">
    <location>
        <begin position="1"/>
        <end position="22"/>
    </location>
</feature>
<name>B4JBW7_DROGR</name>
<proteinExistence type="predicted"/>
<comment type="subcellular location">
    <subcellularLocation>
        <location evidence="1">Membrane</location>
        <topology evidence="1">Lipid-anchor</topology>
        <topology evidence="1">GPI-anchor</topology>
    </subcellularLocation>
</comment>
<dbReference type="PANTHER" id="PTHR33562:SF23">
    <property type="entry name" value="PROTEIN QUIVER"/>
    <property type="match status" value="1"/>
</dbReference>
<evidence type="ECO:0000256" key="5">
    <source>
        <dbReference type="ARBA" id="ARBA00022989"/>
    </source>
</evidence>
<dbReference type="HOGENOM" id="CLU_126345_1_0_1"/>
<evidence type="ECO:0000256" key="1">
    <source>
        <dbReference type="ARBA" id="ARBA00004589"/>
    </source>
</evidence>
<protein>
    <submittedName>
        <fullName evidence="11">GH11591</fullName>
    </submittedName>
</protein>
<dbReference type="PhylomeDB" id="B4JBW7"/>
<evidence type="ECO:0000313" key="12">
    <source>
        <dbReference type="Proteomes" id="UP000001070"/>
    </source>
</evidence>
<dbReference type="Proteomes" id="UP000001070">
    <property type="component" value="Unassembled WGS sequence"/>
</dbReference>
<keyword evidence="7" id="KW-0325">Glycoprotein</keyword>
<keyword evidence="4 10" id="KW-0732">Signal</keyword>
<dbReference type="GO" id="GO:0098552">
    <property type="term" value="C:side of membrane"/>
    <property type="evidence" value="ECO:0007669"/>
    <property type="project" value="UniProtKB-KW"/>
</dbReference>
<keyword evidence="3 9" id="KW-0812">Transmembrane</keyword>
<dbReference type="KEGG" id="dgr:6561943"/>
<evidence type="ECO:0000256" key="8">
    <source>
        <dbReference type="ARBA" id="ARBA00023288"/>
    </source>
</evidence>
<gene>
    <name evidence="11" type="primary">Dgri\GH11591</name>
    <name evidence="11" type="ORF">Dgri_GH11591</name>
</gene>
<evidence type="ECO:0000256" key="4">
    <source>
        <dbReference type="ARBA" id="ARBA00022729"/>
    </source>
</evidence>
<dbReference type="GO" id="GO:0032222">
    <property type="term" value="P:regulation of synaptic transmission, cholinergic"/>
    <property type="evidence" value="ECO:0007669"/>
    <property type="project" value="InterPro"/>
</dbReference>
<evidence type="ECO:0000256" key="3">
    <source>
        <dbReference type="ARBA" id="ARBA00022692"/>
    </source>
</evidence>
<evidence type="ECO:0000313" key="11">
    <source>
        <dbReference type="EMBL" id="EDW04070.1"/>
    </source>
</evidence>
<feature type="transmembrane region" description="Helical" evidence="9">
    <location>
        <begin position="121"/>
        <end position="143"/>
    </location>
</feature>
<evidence type="ECO:0000256" key="7">
    <source>
        <dbReference type="ARBA" id="ARBA00023180"/>
    </source>
</evidence>
<dbReference type="InterPro" id="IPR045860">
    <property type="entry name" value="Snake_toxin-like_sf"/>
</dbReference>
<dbReference type="eggNOG" id="ENOG502SDDE">
    <property type="taxonomic scope" value="Eukaryota"/>
</dbReference>
<dbReference type="OrthoDB" id="6420171at2759"/>
<dbReference type="InParanoid" id="B4JBW7"/>
<dbReference type="Pfam" id="PF17064">
    <property type="entry name" value="QVR"/>
    <property type="match status" value="1"/>
</dbReference>
<dbReference type="PANTHER" id="PTHR33562">
    <property type="entry name" value="ATILLA, ISOFORM B-RELATED-RELATED"/>
    <property type="match status" value="1"/>
</dbReference>